<sequence>MYAVFSTKKVFLASTLFSAIGSIVCAVAKTSHVFIFGRVLAGLGCAGMQIGTTLLTASVMPLYKRSFYGGIIGTGEVLAVMAGPLVAGGIAKSIGWPWCFWINLPVDAVIIAALAFLITEKKTESGALRVSPVAKIGKLDLPGGVLVAGGTASLLVALNSAGARSSWTEATVLAPLLVSIAVFVVAAVDQHKKKDQATFPTRLMRNRHFVTNMVWLFMQASSQLPTMYYLPIWIQGLATDSVLQASIGMVPILAASIVGAIAGGLLAWATHYLPPGTIAGTAIMSVGSGLLWSLRPDSSMPVWIGFGAIFGLGTGFTTQQAAVGAQAELNEKDFPAGMSALAVVRHVSAAIFIAVDQTIFLSRLSQLSSVLPGFSTTSAPSISRGYLKDHVTPENFSRALDIYNKALTSIFLVSMILGIVGFLTAFVLPWTSLKKPHSGNDDLNEPDSVALSVRHLPKLKEHSTDSNMEQYRHTIALDRNLDERGGQNSWLGEGIYFQRECKSLEHIRQRCKSL</sequence>
<proteinExistence type="predicted"/>
<protein>
    <submittedName>
        <fullName evidence="1">MFS transporter</fullName>
    </submittedName>
</protein>
<evidence type="ECO:0000313" key="2">
    <source>
        <dbReference type="Proteomes" id="UP000805649"/>
    </source>
</evidence>
<dbReference type="Proteomes" id="UP000805649">
    <property type="component" value="Unassembled WGS sequence"/>
</dbReference>
<gene>
    <name evidence="1" type="ORF">CTRU02_204341</name>
</gene>
<dbReference type="EMBL" id="VUJX02000002">
    <property type="protein sequence ID" value="KAL0941578.1"/>
    <property type="molecule type" value="Genomic_DNA"/>
</dbReference>
<comment type="caution">
    <text evidence="1">The sequence shown here is derived from an EMBL/GenBank/DDBJ whole genome shotgun (WGS) entry which is preliminary data.</text>
</comment>
<organism evidence="1 2">
    <name type="scientific">Colletotrichum truncatum</name>
    <name type="common">Anthracnose fungus</name>
    <name type="synonym">Colletotrichum capsici</name>
    <dbReference type="NCBI Taxonomy" id="5467"/>
    <lineage>
        <taxon>Eukaryota</taxon>
        <taxon>Fungi</taxon>
        <taxon>Dikarya</taxon>
        <taxon>Ascomycota</taxon>
        <taxon>Pezizomycotina</taxon>
        <taxon>Sordariomycetes</taxon>
        <taxon>Hypocreomycetidae</taxon>
        <taxon>Glomerellales</taxon>
        <taxon>Glomerellaceae</taxon>
        <taxon>Colletotrichum</taxon>
        <taxon>Colletotrichum truncatum species complex</taxon>
    </lineage>
</organism>
<evidence type="ECO:0000313" key="1">
    <source>
        <dbReference type="EMBL" id="KAL0941578.1"/>
    </source>
</evidence>
<keyword evidence="2" id="KW-1185">Reference proteome</keyword>
<name>A0ACC3ZBP9_COLTU</name>
<reference evidence="1 2" key="1">
    <citation type="journal article" date="2020" name="Phytopathology">
        <title>Genome Sequence Resources of Colletotrichum truncatum, C. plurivorum, C. musicola, and C. sojae: Four Species Pathogenic to Soybean (Glycine max).</title>
        <authorList>
            <person name="Rogerio F."/>
            <person name="Boufleur T.R."/>
            <person name="Ciampi-Guillardi M."/>
            <person name="Sukno S.A."/>
            <person name="Thon M.R."/>
            <person name="Massola Junior N.S."/>
            <person name="Baroncelli R."/>
        </authorList>
    </citation>
    <scope>NUCLEOTIDE SEQUENCE [LARGE SCALE GENOMIC DNA]</scope>
    <source>
        <strain evidence="1 2">CMES1059</strain>
    </source>
</reference>
<accession>A0ACC3ZBP9</accession>